<dbReference type="GO" id="GO:0005829">
    <property type="term" value="C:cytosol"/>
    <property type="evidence" value="ECO:0007669"/>
    <property type="project" value="TreeGrafter"/>
</dbReference>
<proteinExistence type="predicted"/>
<dbReference type="Gene3D" id="3.40.50.1380">
    <property type="entry name" value="Methylglyoxal synthase-like domain"/>
    <property type="match status" value="1"/>
</dbReference>
<dbReference type="Proteomes" id="UP000176689">
    <property type="component" value="Unassembled WGS sequence"/>
</dbReference>
<protein>
    <recommendedName>
        <fullName evidence="3">MGS-like domain-containing protein</fullName>
    </recommendedName>
</protein>
<name>A0A1F6EC39_9BACT</name>
<dbReference type="GO" id="GO:0004643">
    <property type="term" value="F:phosphoribosylaminoimidazolecarboxamide formyltransferase activity"/>
    <property type="evidence" value="ECO:0007669"/>
    <property type="project" value="InterPro"/>
</dbReference>
<dbReference type="InterPro" id="IPR002695">
    <property type="entry name" value="PurH-like"/>
</dbReference>
<organism evidence="1 2">
    <name type="scientific">Candidatus Kaiserbacteria bacterium RIFCSPHIGHO2_12_FULL_53_13</name>
    <dbReference type="NCBI Taxonomy" id="1798502"/>
    <lineage>
        <taxon>Bacteria</taxon>
        <taxon>Candidatus Kaiseribacteriota</taxon>
    </lineage>
</organism>
<comment type="caution">
    <text evidence="1">The sequence shown here is derived from an EMBL/GenBank/DDBJ whole genome shotgun (WGS) entry which is preliminary data.</text>
</comment>
<dbReference type="PANTHER" id="PTHR11692">
    <property type="entry name" value="BIFUNCTIONAL PURINE BIOSYNTHESIS PROTEIN PURH"/>
    <property type="match status" value="1"/>
</dbReference>
<reference evidence="1 2" key="1">
    <citation type="journal article" date="2016" name="Nat. Commun.">
        <title>Thousands of microbial genomes shed light on interconnected biogeochemical processes in an aquifer system.</title>
        <authorList>
            <person name="Anantharaman K."/>
            <person name="Brown C.T."/>
            <person name="Hug L.A."/>
            <person name="Sharon I."/>
            <person name="Castelle C.J."/>
            <person name="Probst A.J."/>
            <person name="Thomas B.C."/>
            <person name="Singh A."/>
            <person name="Wilkins M.J."/>
            <person name="Karaoz U."/>
            <person name="Brodie E.L."/>
            <person name="Williams K.H."/>
            <person name="Hubbard S.S."/>
            <person name="Banfield J.F."/>
        </authorList>
    </citation>
    <scope>NUCLEOTIDE SEQUENCE [LARGE SCALE GENOMIC DNA]</scope>
</reference>
<dbReference type="SUPFAM" id="SSF52335">
    <property type="entry name" value="Methylglyoxal synthase-like"/>
    <property type="match status" value="1"/>
</dbReference>
<sequence>MTLAREIYAGLLATDSDGTELERLGIPRIDLVYVTLYPLEETISDTASTPADVIEKTDIGGPTLLRAAAKGRRLVISDPKQIDMLESWMKRGSPENEREAFVLRLAAAAERRVAEYVNASASYWERNTRG</sequence>
<dbReference type="PANTHER" id="PTHR11692:SF0">
    <property type="entry name" value="BIFUNCTIONAL PURINE BIOSYNTHESIS PROTEIN ATIC"/>
    <property type="match status" value="1"/>
</dbReference>
<dbReference type="GO" id="GO:0006189">
    <property type="term" value="P:'de novo' IMP biosynthetic process"/>
    <property type="evidence" value="ECO:0007669"/>
    <property type="project" value="TreeGrafter"/>
</dbReference>
<evidence type="ECO:0000313" key="1">
    <source>
        <dbReference type="EMBL" id="OGG71177.1"/>
    </source>
</evidence>
<accession>A0A1F6EC39</accession>
<dbReference type="AlphaFoldDB" id="A0A1F6EC39"/>
<gene>
    <name evidence="1" type="ORF">A3F27_02690</name>
</gene>
<dbReference type="EMBL" id="MFLP01000010">
    <property type="protein sequence ID" value="OGG71177.1"/>
    <property type="molecule type" value="Genomic_DNA"/>
</dbReference>
<evidence type="ECO:0000313" key="2">
    <source>
        <dbReference type="Proteomes" id="UP000176689"/>
    </source>
</evidence>
<evidence type="ECO:0008006" key="3">
    <source>
        <dbReference type="Google" id="ProtNLM"/>
    </source>
</evidence>
<dbReference type="GO" id="GO:0003937">
    <property type="term" value="F:IMP cyclohydrolase activity"/>
    <property type="evidence" value="ECO:0007669"/>
    <property type="project" value="InterPro"/>
</dbReference>
<dbReference type="InterPro" id="IPR036914">
    <property type="entry name" value="MGS-like_dom_sf"/>
</dbReference>